<dbReference type="AlphaFoldDB" id="A0A238JN37"/>
<dbReference type="NCBIfam" id="TIGR02241">
    <property type="entry name" value="conserved hypothetical phage tail region protein"/>
    <property type="match status" value="1"/>
</dbReference>
<sequence>MNDFGPLPAVRFELRLSGDDRVMASFREVSGLEADLTEVPFREGGENAYVHRLPAADRYRDLVCKRGLIGSVTSDLGQWLKNTLVSGFSGKIQTKDLELSLVGPEATPVMAWVITGAWPVKWKVAPFDAVGDGDALAVQTLEFAYQTVVRVADGQ</sequence>
<reference evidence="1 2" key="1">
    <citation type="submission" date="2017-05" db="EMBL/GenBank/DDBJ databases">
        <authorList>
            <person name="Song R."/>
            <person name="Chenine A.L."/>
            <person name="Ruprecht R.M."/>
        </authorList>
    </citation>
    <scope>NUCLEOTIDE SEQUENCE [LARGE SCALE GENOMIC DNA]</scope>
    <source>
        <strain evidence="1 2">CECT 8898</strain>
    </source>
</reference>
<gene>
    <name evidence="1" type="ORF">MAA8898_00138</name>
</gene>
<dbReference type="PANTHER" id="PTHR38009:SF1">
    <property type="entry name" value="CONSERVED HYPOTHETICAL PHAGE TAIL PROTEIN"/>
    <property type="match status" value="1"/>
</dbReference>
<accession>A0A238JN37</accession>
<dbReference type="Proteomes" id="UP000207598">
    <property type="component" value="Unassembled WGS sequence"/>
</dbReference>
<dbReference type="PANTHER" id="PTHR38009">
    <property type="entry name" value="CONSERVED HYPOTHETICAL PHAGE TAIL PROTEIN"/>
    <property type="match status" value="1"/>
</dbReference>
<dbReference type="InterPro" id="IPR011747">
    <property type="entry name" value="CHP02241"/>
</dbReference>
<keyword evidence="2" id="KW-1185">Reference proteome</keyword>
<dbReference type="InterPro" id="IPR010667">
    <property type="entry name" value="Phage_T4_Gp19"/>
</dbReference>
<dbReference type="GO" id="GO:0005198">
    <property type="term" value="F:structural molecule activity"/>
    <property type="evidence" value="ECO:0007669"/>
    <property type="project" value="InterPro"/>
</dbReference>
<proteinExistence type="predicted"/>
<protein>
    <submittedName>
        <fullName evidence="1">T4-like virus tail tube protein gp19</fullName>
    </submittedName>
</protein>
<evidence type="ECO:0000313" key="1">
    <source>
        <dbReference type="EMBL" id="SMX32079.1"/>
    </source>
</evidence>
<evidence type="ECO:0000313" key="2">
    <source>
        <dbReference type="Proteomes" id="UP000207598"/>
    </source>
</evidence>
<dbReference type="OrthoDB" id="9799891at2"/>
<name>A0A238JN37_9RHOB</name>
<dbReference type="Pfam" id="PF06841">
    <property type="entry name" value="Phage_T4_gp19"/>
    <property type="match status" value="1"/>
</dbReference>
<dbReference type="EMBL" id="FXYF01000001">
    <property type="protein sequence ID" value="SMX32079.1"/>
    <property type="molecule type" value="Genomic_DNA"/>
</dbReference>
<organism evidence="1 2">
    <name type="scientific">Maliponia aquimaris</name>
    <dbReference type="NCBI Taxonomy" id="1673631"/>
    <lineage>
        <taxon>Bacteria</taxon>
        <taxon>Pseudomonadati</taxon>
        <taxon>Pseudomonadota</taxon>
        <taxon>Alphaproteobacteria</taxon>
        <taxon>Rhodobacterales</taxon>
        <taxon>Paracoccaceae</taxon>
        <taxon>Maliponia</taxon>
    </lineage>
</organism>
<dbReference type="RefSeq" id="WP_094019040.1">
    <property type="nucleotide sequence ID" value="NZ_FXYF01000001.1"/>
</dbReference>